<protein>
    <submittedName>
        <fullName evidence="4">TetR/AcrR family transcriptional regulator</fullName>
    </submittedName>
</protein>
<evidence type="ECO:0000313" key="4">
    <source>
        <dbReference type="EMBL" id="HIY66517.1"/>
    </source>
</evidence>
<accession>A0A9D1YVG3</accession>
<dbReference type="GO" id="GO:0000976">
    <property type="term" value="F:transcription cis-regulatory region binding"/>
    <property type="evidence" value="ECO:0007669"/>
    <property type="project" value="TreeGrafter"/>
</dbReference>
<reference evidence="4" key="2">
    <citation type="submission" date="2021-04" db="EMBL/GenBank/DDBJ databases">
        <authorList>
            <person name="Gilroy R."/>
        </authorList>
    </citation>
    <scope>NUCLEOTIDE SEQUENCE</scope>
    <source>
        <strain evidence="4">ChiGjej1B1-98</strain>
    </source>
</reference>
<dbReference type="PROSITE" id="PS50977">
    <property type="entry name" value="HTH_TETR_2"/>
    <property type="match status" value="1"/>
</dbReference>
<dbReference type="PANTHER" id="PTHR30055:SF226">
    <property type="entry name" value="HTH-TYPE TRANSCRIPTIONAL REGULATOR PKSA"/>
    <property type="match status" value="1"/>
</dbReference>
<dbReference type="InterPro" id="IPR009057">
    <property type="entry name" value="Homeodomain-like_sf"/>
</dbReference>
<name>A0A9D1YVG3_9MICO</name>
<dbReference type="Pfam" id="PF00440">
    <property type="entry name" value="TetR_N"/>
    <property type="match status" value="1"/>
</dbReference>
<proteinExistence type="predicted"/>
<dbReference type="SUPFAM" id="SSF48498">
    <property type="entry name" value="Tetracyclin repressor-like, C-terminal domain"/>
    <property type="match status" value="1"/>
</dbReference>
<dbReference type="Proteomes" id="UP000824005">
    <property type="component" value="Unassembled WGS sequence"/>
</dbReference>
<keyword evidence="1 2" id="KW-0238">DNA-binding</keyword>
<dbReference type="InterPro" id="IPR036271">
    <property type="entry name" value="Tet_transcr_reg_TetR-rel_C_sf"/>
</dbReference>
<dbReference type="AlphaFoldDB" id="A0A9D1YVG3"/>
<evidence type="ECO:0000259" key="3">
    <source>
        <dbReference type="PROSITE" id="PS50977"/>
    </source>
</evidence>
<evidence type="ECO:0000313" key="5">
    <source>
        <dbReference type="Proteomes" id="UP000824005"/>
    </source>
</evidence>
<feature type="domain" description="HTH tetR-type" evidence="3">
    <location>
        <begin position="10"/>
        <end position="70"/>
    </location>
</feature>
<dbReference type="SUPFAM" id="SSF46689">
    <property type="entry name" value="Homeodomain-like"/>
    <property type="match status" value="1"/>
</dbReference>
<comment type="caution">
    <text evidence="4">The sequence shown here is derived from an EMBL/GenBank/DDBJ whole genome shotgun (WGS) entry which is preliminary data.</text>
</comment>
<gene>
    <name evidence="4" type="ORF">H9830_09600</name>
</gene>
<feature type="DNA-binding region" description="H-T-H motif" evidence="2">
    <location>
        <begin position="33"/>
        <end position="52"/>
    </location>
</feature>
<dbReference type="Gene3D" id="1.10.357.10">
    <property type="entry name" value="Tetracycline Repressor, domain 2"/>
    <property type="match status" value="1"/>
</dbReference>
<sequence length="201" mass="22553">MARRAQPMAADREARLFRAAAEEFLRYGFETASLNRIISTAEMPKSSFYHYFTDKRDLHDRMMHALVAAVDEFVRPPDLAELDEETFWPAMSTLLEGITRMAAERPVTVELARLFHALPEGVDSAADSLREAARAWSDAALRRGTELGVVRADLPSELLAEIVFSILVALDRWALRTESAQKTSPDLKLALHAVQRLIEGT</sequence>
<dbReference type="PANTHER" id="PTHR30055">
    <property type="entry name" value="HTH-TYPE TRANSCRIPTIONAL REGULATOR RUTR"/>
    <property type="match status" value="1"/>
</dbReference>
<organism evidence="4 5">
    <name type="scientific">Candidatus Agrococcus pullicola</name>
    <dbReference type="NCBI Taxonomy" id="2838429"/>
    <lineage>
        <taxon>Bacteria</taxon>
        <taxon>Bacillati</taxon>
        <taxon>Actinomycetota</taxon>
        <taxon>Actinomycetes</taxon>
        <taxon>Micrococcales</taxon>
        <taxon>Microbacteriaceae</taxon>
        <taxon>Agrococcus</taxon>
    </lineage>
</organism>
<reference evidence="4" key="1">
    <citation type="journal article" date="2021" name="PeerJ">
        <title>Extensive microbial diversity within the chicken gut microbiome revealed by metagenomics and culture.</title>
        <authorList>
            <person name="Gilroy R."/>
            <person name="Ravi A."/>
            <person name="Getino M."/>
            <person name="Pursley I."/>
            <person name="Horton D.L."/>
            <person name="Alikhan N.F."/>
            <person name="Baker D."/>
            <person name="Gharbi K."/>
            <person name="Hall N."/>
            <person name="Watson M."/>
            <person name="Adriaenssens E.M."/>
            <person name="Foster-Nyarko E."/>
            <person name="Jarju S."/>
            <person name="Secka A."/>
            <person name="Antonio M."/>
            <person name="Oren A."/>
            <person name="Chaudhuri R.R."/>
            <person name="La Ragione R."/>
            <person name="Hildebrand F."/>
            <person name="Pallen M.J."/>
        </authorList>
    </citation>
    <scope>NUCLEOTIDE SEQUENCE</scope>
    <source>
        <strain evidence="4">ChiGjej1B1-98</strain>
    </source>
</reference>
<dbReference type="InterPro" id="IPR050109">
    <property type="entry name" value="HTH-type_TetR-like_transc_reg"/>
</dbReference>
<dbReference type="InterPro" id="IPR001647">
    <property type="entry name" value="HTH_TetR"/>
</dbReference>
<evidence type="ECO:0000256" key="2">
    <source>
        <dbReference type="PROSITE-ProRule" id="PRU00335"/>
    </source>
</evidence>
<dbReference type="EMBL" id="DXDC01000293">
    <property type="protein sequence ID" value="HIY66517.1"/>
    <property type="molecule type" value="Genomic_DNA"/>
</dbReference>
<evidence type="ECO:0000256" key="1">
    <source>
        <dbReference type="ARBA" id="ARBA00023125"/>
    </source>
</evidence>
<dbReference type="GO" id="GO:0003700">
    <property type="term" value="F:DNA-binding transcription factor activity"/>
    <property type="evidence" value="ECO:0007669"/>
    <property type="project" value="TreeGrafter"/>
</dbReference>